<organism evidence="2 3">
    <name type="scientific">Rubus argutus</name>
    <name type="common">Southern blackberry</name>
    <dbReference type="NCBI Taxonomy" id="59490"/>
    <lineage>
        <taxon>Eukaryota</taxon>
        <taxon>Viridiplantae</taxon>
        <taxon>Streptophyta</taxon>
        <taxon>Embryophyta</taxon>
        <taxon>Tracheophyta</taxon>
        <taxon>Spermatophyta</taxon>
        <taxon>Magnoliopsida</taxon>
        <taxon>eudicotyledons</taxon>
        <taxon>Gunneridae</taxon>
        <taxon>Pentapetalae</taxon>
        <taxon>rosids</taxon>
        <taxon>fabids</taxon>
        <taxon>Rosales</taxon>
        <taxon>Rosaceae</taxon>
        <taxon>Rosoideae</taxon>
        <taxon>Rosoideae incertae sedis</taxon>
        <taxon>Rubus</taxon>
    </lineage>
</organism>
<evidence type="ECO:0000313" key="2">
    <source>
        <dbReference type="EMBL" id="KAK9929738.1"/>
    </source>
</evidence>
<sequence length="129" mass="14098">MQREMGETGGGSSTTMLLGSSGGTGTAWRVKRWRCRDRRDEWLGTVGFVAYVGDEEREQISGVASTERCGLGDEHGKRGDHGSMAESEHEIEDARAENGGACEFGRVFGFVKLIVFTLETVTEESNSLF</sequence>
<dbReference type="EMBL" id="JBEDUW010000005">
    <property type="protein sequence ID" value="KAK9929738.1"/>
    <property type="molecule type" value="Genomic_DNA"/>
</dbReference>
<evidence type="ECO:0000313" key="3">
    <source>
        <dbReference type="Proteomes" id="UP001457282"/>
    </source>
</evidence>
<name>A0AAW1WYJ9_RUBAR</name>
<feature type="compositionally biased region" description="Basic and acidic residues" evidence="1">
    <location>
        <begin position="70"/>
        <end position="96"/>
    </location>
</feature>
<dbReference type="AlphaFoldDB" id="A0AAW1WYJ9"/>
<gene>
    <name evidence="2" type="ORF">M0R45_026824</name>
</gene>
<protein>
    <submittedName>
        <fullName evidence="2">Uncharacterized protein</fullName>
    </submittedName>
</protein>
<evidence type="ECO:0000256" key="1">
    <source>
        <dbReference type="SAM" id="MobiDB-lite"/>
    </source>
</evidence>
<accession>A0AAW1WYJ9</accession>
<proteinExistence type="predicted"/>
<comment type="caution">
    <text evidence="2">The sequence shown here is derived from an EMBL/GenBank/DDBJ whole genome shotgun (WGS) entry which is preliminary data.</text>
</comment>
<keyword evidence="3" id="KW-1185">Reference proteome</keyword>
<feature type="region of interest" description="Disordered" evidence="1">
    <location>
        <begin position="1"/>
        <end position="27"/>
    </location>
</feature>
<feature type="region of interest" description="Disordered" evidence="1">
    <location>
        <begin position="62"/>
        <end position="96"/>
    </location>
</feature>
<reference evidence="2 3" key="1">
    <citation type="journal article" date="2023" name="G3 (Bethesda)">
        <title>A chromosome-length genome assembly and annotation of blackberry (Rubus argutus, cv. 'Hillquist').</title>
        <authorList>
            <person name="Bruna T."/>
            <person name="Aryal R."/>
            <person name="Dudchenko O."/>
            <person name="Sargent D.J."/>
            <person name="Mead D."/>
            <person name="Buti M."/>
            <person name="Cavallini A."/>
            <person name="Hytonen T."/>
            <person name="Andres J."/>
            <person name="Pham M."/>
            <person name="Weisz D."/>
            <person name="Mascagni F."/>
            <person name="Usai G."/>
            <person name="Natali L."/>
            <person name="Bassil N."/>
            <person name="Fernandez G.E."/>
            <person name="Lomsadze A."/>
            <person name="Armour M."/>
            <person name="Olukolu B."/>
            <person name="Poorten T."/>
            <person name="Britton C."/>
            <person name="Davik J."/>
            <person name="Ashrafi H."/>
            <person name="Aiden E.L."/>
            <person name="Borodovsky M."/>
            <person name="Worthington M."/>
        </authorList>
    </citation>
    <scope>NUCLEOTIDE SEQUENCE [LARGE SCALE GENOMIC DNA]</scope>
    <source>
        <strain evidence="2">PI 553951</strain>
    </source>
</reference>
<dbReference type="Proteomes" id="UP001457282">
    <property type="component" value="Unassembled WGS sequence"/>
</dbReference>